<keyword evidence="2" id="KW-1185">Reference proteome</keyword>
<sequence>MKKFSPNDLLRYIYGETNVNETQDIQIALLHDNELFESYQEMAETINFINTAKKSAPESVINNILAYSKNHQINKVEK</sequence>
<dbReference type="AlphaFoldDB" id="A0AAE4BQG2"/>
<evidence type="ECO:0000313" key="1">
    <source>
        <dbReference type="EMBL" id="MDR6237521.1"/>
    </source>
</evidence>
<dbReference type="RefSeq" id="WP_309936985.1">
    <property type="nucleotide sequence ID" value="NZ_AP025305.1"/>
</dbReference>
<protein>
    <submittedName>
        <fullName evidence="1">Uncharacterized protein</fullName>
    </submittedName>
</protein>
<evidence type="ECO:0000313" key="2">
    <source>
        <dbReference type="Proteomes" id="UP001185092"/>
    </source>
</evidence>
<dbReference type="Proteomes" id="UP001185092">
    <property type="component" value="Unassembled WGS sequence"/>
</dbReference>
<organism evidence="1 2">
    <name type="scientific">Aureibacter tunicatorum</name>
    <dbReference type="NCBI Taxonomy" id="866807"/>
    <lineage>
        <taxon>Bacteria</taxon>
        <taxon>Pseudomonadati</taxon>
        <taxon>Bacteroidota</taxon>
        <taxon>Cytophagia</taxon>
        <taxon>Cytophagales</taxon>
        <taxon>Persicobacteraceae</taxon>
        <taxon>Aureibacter</taxon>
    </lineage>
</organism>
<dbReference type="EMBL" id="JAVDQD010000001">
    <property type="protein sequence ID" value="MDR6237521.1"/>
    <property type="molecule type" value="Genomic_DNA"/>
</dbReference>
<reference evidence="1" key="1">
    <citation type="submission" date="2023-07" db="EMBL/GenBank/DDBJ databases">
        <title>Genomic Encyclopedia of Type Strains, Phase IV (KMG-IV): sequencing the most valuable type-strain genomes for metagenomic binning, comparative biology and taxonomic classification.</title>
        <authorList>
            <person name="Goeker M."/>
        </authorList>
    </citation>
    <scope>NUCLEOTIDE SEQUENCE</scope>
    <source>
        <strain evidence="1">DSM 26174</strain>
    </source>
</reference>
<name>A0AAE4BQG2_9BACT</name>
<proteinExistence type="predicted"/>
<gene>
    <name evidence="1" type="ORF">HNQ88_000497</name>
</gene>
<accession>A0AAE4BQG2</accession>
<comment type="caution">
    <text evidence="1">The sequence shown here is derived from an EMBL/GenBank/DDBJ whole genome shotgun (WGS) entry which is preliminary data.</text>
</comment>